<dbReference type="InterPro" id="IPR057596">
    <property type="entry name" value="RDRP_core"/>
</dbReference>
<evidence type="ECO:0000256" key="1">
    <source>
        <dbReference type="RuleBase" id="RU363098"/>
    </source>
</evidence>
<evidence type="ECO:0000259" key="3">
    <source>
        <dbReference type="Pfam" id="PF25358"/>
    </source>
</evidence>
<dbReference type="GO" id="GO:0031380">
    <property type="term" value="C:nuclear RNA-directed RNA polymerase complex"/>
    <property type="evidence" value="ECO:0007669"/>
    <property type="project" value="TreeGrafter"/>
</dbReference>
<organism evidence="4 5">
    <name type="scientific">Pseudovirgaria hyperparasitica</name>
    <dbReference type="NCBI Taxonomy" id="470096"/>
    <lineage>
        <taxon>Eukaryota</taxon>
        <taxon>Fungi</taxon>
        <taxon>Dikarya</taxon>
        <taxon>Ascomycota</taxon>
        <taxon>Pezizomycotina</taxon>
        <taxon>Dothideomycetes</taxon>
        <taxon>Dothideomycetes incertae sedis</taxon>
        <taxon>Acrospermales</taxon>
        <taxon>Acrospermaceae</taxon>
        <taxon>Pseudovirgaria</taxon>
    </lineage>
</organism>
<dbReference type="EMBL" id="ML996566">
    <property type="protein sequence ID" value="KAF2762064.1"/>
    <property type="molecule type" value="Genomic_DNA"/>
</dbReference>
<keyword evidence="1" id="KW-0694">RNA-binding</keyword>
<dbReference type="GO" id="GO:0030422">
    <property type="term" value="P:siRNA processing"/>
    <property type="evidence" value="ECO:0007669"/>
    <property type="project" value="TreeGrafter"/>
</dbReference>
<dbReference type="OrthoDB" id="6513042at2759"/>
<protein>
    <recommendedName>
        <fullName evidence="1">RNA-dependent RNA polymerase</fullName>
        <ecNumber evidence="1">2.7.7.48</ecNumber>
    </recommendedName>
</protein>
<dbReference type="RefSeq" id="XP_033604515.1">
    <property type="nucleotide sequence ID" value="XM_033743297.1"/>
</dbReference>
<dbReference type="PANTHER" id="PTHR23079">
    <property type="entry name" value="RNA-DEPENDENT RNA POLYMERASE"/>
    <property type="match status" value="1"/>
</dbReference>
<dbReference type="Proteomes" id="UP000799437">
    <property type="component" value="Unassembled WGS sequence"/>
</dbReference>
<keyword evidence="1" id="KW-0696">RNA-directed RNA polymerase</keyword>
<evidence type="ECO:0000259" key="2">
    <source>
        <dbReference type="Pfam" id="PF05183"/>
    </source>
</evidence>
<name>A0A6A6WIT3_9PEZI</name>
<feature type="domain" description="RdRP-like PH" evidence="3">
    <location>
        <begin position="130"/>
        <end position="280"/>
    </location>
</feature>
<gene>
    <name evidence="4" type="ORF">EJ05DRAFT_472996</name>
</gene>
<dbReference type="GO" id="GO:0003723">
    <property type="term" value="F:RNA binding"/>
    <property type="evidence" value="ECO:0007669"/>
    <property type="project" value="UniProtKB-KW"/>
</dbReference>
<keyword evidence="1" id="KW-0808">Transferase</keyword>
<dbReference type="EC" id="2.7.7.48" evidence="1"/>
<dbReference type="Pfam" id="PF05183">
    <property type="entry name" value="RdRP"/>
    <property type="match status" value="1"/>
</dbReference>
<dbReference type="GO" id="GO:0003968">
    <property type="term" value="F:RNA-directed RNA polymerase activity"/>
    <property type="evidence" value="ECO:0007669"/>
    <property type="project" value="UniProtKB-KW"/>
</dbReference>
<dbReference type="GeneID" id="54484351"/>
<dbReference type="PANTHER" id="PTHR23079:SF17">
    <property type="entry name" value="RNA-DEPENDENT RNA POLYMERASE"/>
    <property type="match status" value="1"/>
</dbReference>
<accession>A0A6A6WIT3</accession>
<dbReference type="AlphaFoldDB" id="A0A6A6WIT3"/>
<reference evidence="4" key="1">
    <citation type="journal article" date="2020" name="Stud. Mycol.">
        <title>101 Dothideomycetes genomes: a test case for predicting lifestyles and emergence of pathogens.</title>
        <authorList>
            <person name="Haridas S."/>
            <person name="Albert R."/>
            <person name="Binder M."/>
            <person name="Bloem J."/>
            <person name="Labutti K."/>
            <person name="Salamov A."/>
            <person name="Andreopoulos B."/>
            <person name="Baker S."/>
            <person name="Barry K."/>
            <person name="Bills G."/>
            <person name="Bluhm B."/>
            <person name="Cannon C."/>
            <person name="Castanera R."/>
            <person name="Culley D."/>
            <person name="Daum C."/>
            <person name="Ezra D."/>
            <person name="Gonzalez J."/>
            <person name="Henrissat B."/>
            <person name="Kuo A."/>
            <person name="Liang C."/>
            <person name="Lipzen A."/>
            <person name="Lutzoni F."/>
            <person name="Magnuson J."/>
            <person name="Mondo S."/>
            <person name="Nolan M."/>
            <person name="Ohm R."/>
            <person name="Pangilinan J."/>
            <person name="Park H.-J."/>
            <person name="Ramirez L."/>
            <person name="Alfaro M."/>
            <person name="Sun H."/>
            <person name="Tritt A."/>
            <person name="Yoshinaga Y."/>
            <person name="Zwiers L.-H."/>
            <person name="Turgeon B."/>
            <person name="Goodwin S."/>
            <person name="Spatafora J."/>
            <person name="Crous P."/>
            <person name="Grigoriev I."/>
        </authorList>
    </citation>
    <scope>NUCLEOTIDE SEQUENCE</scope>
    <source>
        <strain evidence="4">CBS 121739</strain>
    </source>
</reference>
<comment type="catalytic activity">
    <reaction evidence="1">
        <text>RNA(n) + a ribonucleoside 5'-triphosphate = RNA(n+1) + diphosphate</text>
        <dbReference type="Rhea" id="RHEA:21248"/>
        <dbReference type="Rhea" id="RHEA-COMP:14527"/>
        <dbReference type="Rhea" id="RHEA-COMP:17342"/>
        <dbReference type="ChEBI" id="CHEBI:33019"/>
        <dbReference type="ChEBI" id="CHEBI:61557"/>
        <dbReference type="ChEBI" id="CHEBI:140395"/>
        <dbReference type="EC" id="2.7.7.48"/>
    </reaction>
</comment>
<comment type="similarity">
    <text evidence="1">Belongs to the RdRP family.</text>
</comment>
<evidence type="ECO:0000313" key="4">
    <source>
        <dbReference type="EMBL" id="KAF2762064.1"/>
    </source>
</evidence>
<dbReference type="InterPro" id="IPR057503">
    <property type="entry name" value="PH_RdRP"/>
</dbReference>
<sequence>MEVFMHNVPGDLTDKSLAIQLRPVMEALNIRDWRCEKVRKKAFATITFLHTGDGIRFRHQHEQEPVSTINLSGKPQYKARLHLLGNEVYCTLSHKNPNPFLLKSLAKVAEDRSHMEKERRPEEPKDDTVVFTTKSISCGCYRYMGKSLAYFPEFVWPTIEGSARFLKQSLFISYRDSHGCKKVEIPFRIIESLVASAASHTLTLTLWEPPKLYQVHDQQLQSAMAQLSFNRRAEKGPDMSRLSGLTQDVYDHQRIMGLTLVFQLTVSAFAFDVYVNRLIKRETISIWQRDLCKPKVSQERSLRLDQQNLQAQIQNVTKSVPFSVLFQMEALVRNGYLLPSTVEGLLKRIATCSESISDTAIRKLFEQLPFPGPEVDASVFDLDELWDYLLDNEIQTREALFKPLITDRALQNIVMVYKARVTPTRTTLHGPEPEAKNRVLRRFPEHTNFFLRVQFCEEDGTDLQFSTTVSNRKVYDRFTSVLNKGISICGRVYGFLGFSHSSLRSHAAWFMSTFFSEKQLQSYVTIIKWLGNFDKIRSPARCAARIGQAFSETPLAVSLTDNSIKTRQIPDVSVRTDGVERVFSDGVGLISQTALELIHKALPNQNSYPTCFQIRWGGAKGMISLHTRLQGNVMLYRPSMVKFESQVTANLEICDLGRKPIAMMLNRQLVKILEDLGVSYNWFSARQQEALRHLRLLTANVTNTVSYLQHQKIADSIGFPQLIRRLNDIGASYKHDRFLRSVVETLILRELRLLKHKARIEIREGVTLFGIMDETGYLEEGEVFITFEKSKSGFLKTSFLDLDNQQIIVTRSPALHPGDIQLATNIVPPDYHSLRAHRNCIIFSQKGQRDLPSCLSGGDLDGDIYNIIWDQNAVRECRYVQKPADYARVTPISLDRPVTKEDMSSFFVKFMETDQLGIIAVKHMCLADQKDAGTIDAGCKTLAEMHSTGVDYSKTGIPIDMSQLRGLKIDRHRPDFLAPAPIANIKDRTEIIFDAPTAPSAEVNADEESTGPSYSYYKSDKALGRLYRAVDEKKVWYDEVKTSYKPDVDIWSMFRDYVYDELDHSYTQMRYSKSHIKEAWEIRHAYEGGVATTTADYSEHASKTLTELEFFTGNIFNKTGSQTPRQRDKSMKLKDEFDRITKWGATMMRRRNLMALEEDEDERFSQKSGTDEALKLCLACFDVGRMDDPQKRNGMGGRAKNTCESFKVVAACCVVKELDAAIWRAEAGH</sequence>
<dbReference type="InterPro" id="IPR007855">
    <property type="entry name" value="RDRP"/>
</dbReference>
<keyword evidence="5" id="KW-1185">Reference proteome</keyword>
<proteinExistence type="inferred from homology"/>
<feature type="domain" description="RDRP core" evidence="2">
    <location>
        <begin position="421"/>
        <end position="1030"/>
    </location>
</feature>
<evidence type="ECO:0000313" key="5">
    <source>
        <dbReference type="Proteomes" id="UP000799437"/>
    </source>
</evidence>
<keyword evidence="1" id="KW-0548">Nucleotidyltransferase</keyword>
<dbReference type="Pfam" id="PF25358">
    <property type="entry name" value="PH_fung_RdRP"/>
    <property type="match status" value="1"/>
</dbReference>